<evidence type="ECO:0000313" key="2">
    <source>
        <dbReference type="EMBL" id="GHO93138.1"/>
    </source>
</evidence>
<dbReference type="InterPro" id="IPR029063">
    <property type="entry name" value="SAM-dependent_MTases_sf"/>
</dbReference>
<keyword evidence="3" id="KW-1185">Reference proteome</keyword>
<dbReference type="Pfam" id="PF13649">
    <property type="entry name" value="Methyltransf_25"/>
    <property type="match status" value="1"/>
</dbReference>
<evidence type="ECO:0000313" key="3">
    <source>
        <dbReference type="Proteomes" id="UP000597444"/>
    </source>
</evidence>
<proteinExistence type="predicted"/>
<dbReference type="PANTHER" id="PTHR43591">
    <property type="entry name" value="METHYLTRANSFERASE"/>
    <property type="match status" value="1"/>
</dbReference>
<dbReference type="Proteomes" id="UP000597444">
    <property type="component" value="Unassembled WGS sequence"/>
</dbReference>
<feature type="domain" description="Methyltransferase" evidence="1">
    <location>
        <begin position="59"/>
        <end position="157"/>
    </location>
</feature>
<dbReference type="AlphaFoldDB" id="A0A8J3IGG9"/>
<name>A0A8J3IGG9_9CHLR</name>
<dbReference type="Gene3D" id="3.40.50.150">
    <property type="entry name" value="Vaccinia Virus protein VP39"/>
    <property type="match status" value="1"/>
</dbReference>
<gene>
    <name evidence="2" type="ORF">KSF_031860</name>
</gene>
<organism evidence="2 3">
    <name type="scientific">Reticulibacter mediterranei</name>
    <dbReference type="NCBI Taxonomy" id="2778369"/>
    <lineage>
        <taxon>Bacteria</taxon>
        <taxon>Bacillati</taxon>
        <taxon>Chloroflexota</taxon>
        <taxon>Ktedonobacteria</taxon>
        <taxon>Ktedonobacterales</taxon>
        <taxon>Reticulibacteraceae</taxon>
        <taxon>Reticulibacter</taxon>
    </lineage>
</organism>
<sequence>MSYDSNNQQQPASEASYIFDSESAGEMARLMHQGQLLTRTMGGVFAGIDEADVEQWRQVIDLGCGPGDWVLDVAFEYPTVEVAGVDISRIMVDYANARARTQQLVNASFEVMDIREPLDFPDETFDMVNARYLFAVLRGEEWTTFLKECMRILRPGGILRLTEPIDLGLSSSPALERLSSWFFRLLKQNGYCFSADATSVGLTHKLPRLLREVGCQNIQQTGHCLDFSGDTDAWKALYRDLEVIFTTAQPLFVKAGIATAEEAAEQYQQMLIELHADDFCAVWHYVSMYGRKL</sequence>
<dbReference type="SUPFAM" id="SSF53335">
    <property type="entry name" value="S-adenosyl-L-methionine-dependent methyltransferases"/>
    <property type="match status" value="1"/>
</dbReference>
<dbReference type="PANTHER" id="PTHR43591:SF24">
    <property type="entry name" value="2-METHOXY-6-POLYPRENYL-1,4-BENZOQUINOL METHYLASE, MITOCHONDRIAL"/>
    <property type="match status" value="1"/>
</dbReference>
<protein>
    <recommendedName>
        <fullName evidence="1">Methyltransferase domain-containing protein</fullName>
    </recommendedName>
</protein>
<reference evidence="2" key="1">
    <citation type="submission" date="2020-10" db="EMBL/GenBank/DDBJ databases">
        <title>Taxonomic study of unclassified bacteria belonging to the class Ktedonobacteria.</title>
        <authorList>
            <person name="Yabe S."/>
            <person name="Wang C.M."/>
            <person name="Zheng Y."/>
            <person name="Sakai Y."/>
            <person name="Cavaletti L."/>
            <person name="Monciardini P."/>
            <person name="Donadio S."/>
        </authorList>
    </citation>
    <scope>NUCLEOTIDE SEQUENCE</scope>
    <source>
        <strain evidence="2">ID150040</strain>
    </source>
</reference>
<comment type="caution">
    <text evidence="2">The sequence shown here is derived from an EMBL/GenBank/DDBJ whole genome shotgun (WGS) entry which is preliminary data.</text>
</comment>
<dbReference type="InterPro" id="IPR041698">
    <property type="entry name" value="Methyltransf_25"/>
</dbReference>
<dbReference type="EMBL" id="BNJK01000001">
    <property type="protein sequence ID" value="GHO93138.1"/>
    <property type="molecule type" value="Genomic_DNA"/>
</dbReference>
<dbReference type="GO" id="GO:0008168">
    <property type="term" value="F:methyltransferase activity"/>
    <property type="evidence" value="ECO:0007669"/>
    <property type="project" value="TreeGrafter"/>
</dbReference>
<accession>A0A8J3IGG9</accession>
<dbReference type="CDD" id="cd02440">
    <property type="entry name" value="AdoMet_MTases"/>
    <property type="match status" value="1"/>
</dbReference>
<evidence type="ECO:0000259" key="1">
    <source>
        <dbReference type="Pfam" id="PF13649"/>
    </source>
</evidence>